<comment type="caution">
    <text evidence="3">The sequence shown here is derived from an EMBL/GenBank/DDBJ whole genome shotgun (WGS) entry which is preliminary data.</text>
</comment>
<feature type="transmembrane region" description="Helical" evidence="2">
    <location>
        <begin position="30"/>
        <end position="47"/>
    </location>
</feature>
<feature type="region of interest" description="Disordered" evidence="1">
    <location>
        <begin position="1"/>
        <end position="20"/>
    </location>
</feature>
<keyword evidence="2" id="KW-0812">Transmembrane</keyword>
<sequence length="267" mass="29090">MAAQMPEKNSKQTIPGKTDPKRSEYITNKVLLVFSGCLLGVLGLMFLNNVLGYSVYWEIGLAAIGVMRIVGVVLAVIGVLLVLREKKRGFDMSYRVFKGSTLVVFGIALAIVFSIVDYNAVTGIHFLYVALPAYAFAYLIYHSYQPEFFIIAMDCAAAAGAIAASQTTVGEGYEKVLLAGVLVLYVLQIIGVAKVKSDLGRIRLGDKRRYVFDFSRNAYVMMFLTPVIMAAVSAAGLMLTGRVPFGCMVAAGAYFFITAVYYTVKLV</sequence>
<dbReference type="AlphaFoldDB" id="A0A1Y4L9N2"/>
<dbReference type="RefSeq" id="WP_087371650.1">
    <property type="nucleotide sequence ID" value="NZ_NFKK01000004.1"/>
</dbReference>
<keyword evidence="2" id="KW-1133">Transmembrane helix</keyword>
<evidence type="ECO:0000313" key="4">
    <source>
        <dbReference type="Proteomes" id="UP000195897"/>
    </source>
</evidence>
<feature type="transmembrane region" description="Helical" evidence="2">
    <location>
        <begin position="148"/>
        <end position="164"/>
    </location>
</feature>
<feature type="transmembrane region" description="Helical" evidence="2">
    <location>
        <begin position="216"/>
        <end position="237"/>
    </location>
</feature>
<reference evidence="4" key="1">
    <citation type="submission" date="2017-04" db="EMBL/GenBank/DDBJ databases">
        <title>Function of individual gut microbiota members based on whole genome sequencing of pure cultures obtained from chicken caecum.</title>
        <authorList>
            <person name="Medvecky M."/>
            <person name="Cejkova D."/>
            <person name="Polansky O."/>
            <person name="Karasova D."/>
            <person name="Kubasova T."/>
            <person name="Cizek A."/>
            <person name="Rychlik I."/>
        </authorList>
    </citation>
    <scope>NUCLEOTIDE SEQUENCE [LARGE SCALE GENOMIC DNA]</scope>
    <source>
        <strain evidence="4">An180</strain>
    </source>
</reference>
<evidence type="ECO:0000256" key="1">
    <source>
        <dbReference type="SAM" id="MobiDB-lite"/>
    </source>
</evidence>
<feature type="transmembrane region" description="Helical" evidence="2">
    <location>
        <begin position="176"/>
        <end position="195"/>
    </location>
</feature>
<organism evidence="3 4">
    <name type="scientific">Butyricicoccus pullicaecorum</name>
    <dbReference type="NCBI Taxonomy" id="501571"/>
    <lineage>
        <taxon>Bacteria</taxon>
        <taxon>Bacillati</taxon>
        <taxon>Bacillota</taxon>
        <taxon>Clostridia</taxon>
        <taxon>Eubacteriales</taxon>
        <taxon>Butyricicoccaceae</taxon>
        <taxon>Butyricicoccus</taxon>
    </lineage>
</organism>
<feature type="transmembrane region" description="Helical" evidence="2">
    <location>
        <begin position="122"/>
        <end position="141"/>
    </location>
</feature>
<feature type="transmembrane region" description="Helical" evidence="2">
    <location>
        <begin position="95"/>
        <end position="116"/>
    </location>
</feature>
<gene>
    <name evidence="3" type="ORF">B5F17_05420</name>
</gene>
<keyword evidence="2" id="KW-0472">Membrane</keyword>
<protein>
    <submittedName>
        <fullName evidence="3">Uncharacterized protein</fullName>
    </submittedName>
</protein>
<accession>A0A1Y4L9N2</accession>
<dbReference type="Proteomes" id="UP000195897">
    <property type="component" value="Unassembled WGS sequence"/>
</dbReference>
<proteinExistence type="predicted"/>
<evidence type="ECO:0000313" key="3">
    <source>
        <dbReference type="EMBL" id="OUP53448.1"/>
    </source>
</evidence>
<feature type="transmembrane region" description="Helical" evidence="2">
    <location>
        <begin position="59"/>
        <end position="83"/>
    </location>
</feature>
<feature type="transmembrane region" description="Helical" evidence="2">
    <location>
        <begin position="243"/>
        <end position="264"/>
    </location>
</feature>
<evidence type="ECO:0000256" key="2">
    <source>
        <dbReference type="SAM" id="Phobius"/>
    </source>
</evidence>
<dbReference type="EMBL" id="NFKK01000004">
    <property type="protein sequence ID" value="OUP53448.1"/>
    <property type="molecule type" value="Genomic_DNA"/>
</dbReference>
<name>A0A1Y4L9N2_9FIRM</name>